<evidence type="ECO:0000256" key="6">
    <source>
        <dbReference type="ARBA" id="ARBA00023136"/>
    </source>
</evidence>
<feature type="chain" id="PRO_5004286462" evidence="9">
    <location>
        <begin position="20"/>
        <end position="687"/>
    </location>
</feature>
<dbReference type="OMA" id="SIMGWVF"/>
<name>Q755E3_EREGS</name>
<feature type="compositionally biased region" description="Basic and acidic residues" evidence="7">
    <location>
        <begin position="669"/>
        <end position="687"/>
    </location>
</feature>
<evidence type="ECO:0000256" key="1">
    <source>
        <dbReference type="ARBA" id="ARBA00004141"/>
    </source>
</evidence>
<feature type="domain" description="ML-like" evidence="10">
    <location>
        <begin position="21"/>
        <end position="160"/>
    </location>
</feature>
<reference evidence="11 12" key="1">
    <citation type="journal article" date="2004" name="Science">
        <title>The Ashbya gossypii genome as a tool for mapping the ancient Saccharomyces cerevisiae genome.</title>
        <authorList>
            <person name="Dietrich F.S."/>
            <person name="Voegeli S."/>
            <person name="Brachat S."/>
            <person name="Lerch A."/>
            <person name="Gates K."/>
            <person name="Steiner S."/>
            <person name="Mohr C."/>
            <person name="Pohlmann R."/>
            <person name="Luedi P."/>
            <person name="Choi S."/>
            <person name="Wing R.A."/>
            <person name="Flavier A."/>
            <person name="Gaffney T.D."/>
            <person name="Philippsen P."/>
        </authorList>
    </citation>
    <scope>NUCLEOTIDE SEQUENCE [LARGE SCALE GENOMIC DNA]</scope>
    <source>
        <strain evidence="12">ATCC 10895 / CBS 109.51 / FGSC 9923 / NRRL Y-1056</strain>
    </source>
</reference>
<evidence type="ECO:0000256" key="5">
    <source>
        <dbReference type="ARBA" id="ARBA00022989"/>
    </source>
</evidence>
<reference evidence="12" key="2">
    <citation type="journal article" date="2013" name="G3 (Bethesda)">
        <title>Genomes of Ashbya fungi isolated from insects reveal four mating-type loci, numerous translocations, lack of transposons, and distinct gene duplications.</title>
        <authorList>
            <person name="Dietrich F.S."/>
            <person name="Voegeli S."/>
            <person name="Kuo S."/>
            <person name="Philippsen P."/>
        </authorList>
    </citation>
    <scope>GENOME REANNOTATION</scope>
    <source>
        <strain evidence="12">ATCC 10895 / CBS 109.51 / FGSC 9923 / NRRL Y-1056</strain>
    </source>
</reference>
<dbReference type="GO" id="GO:0016020">
    <property type="term" value="C:membrane"/>
    <property type="evidence" value="ECO:0000318"/>
    <property type="project" value="GO_Central"/>
</dbReference>
<dbReference type="RefSeq" id="NP_985430.1">
    <property type="nucleotide sequence ID" value="NM_210784.1"/>
</dbReference>
<feature type="region of interest" description="Disordered" evidence="7">
    <location>
        <begin position="668"/>
        <end position="687"/>
    </location>
</feature>
<feature type="transmembrane region" description="Helical" evidence="8">
    <location>
        <begin position="485"/>
        <end position="502"/>
    </location>
</feature>
<dbReference type="InParanoid" id="Q755E3"/>
<dbReference type="eggNOG" id="ENOG502QSVZ">
    <property type="taxonomic scope" value="Eukaryota"/>
</dbReference>
<dbReference type="HOGENOM" id="CLU_010226_0_0_1"/>
<organism evidence="11 12">
    <name type="scientific">Eremothecium gossypii (strain ATCC 10895 / CBS 109.51 / FGSC 9923 / NRRL Y-1056)</name>
    <name type="common">Yeast</name>
    <name type="synonym">Ashbya gossypii</name>
    <dbReference type="NCBI Taxonomy" id="284811"/>
    <lineage>
        <taxon>Eukaryota</taxon>
        <taxon>Fungi</taxon>
        <taxon>Dikarya</taxon>
        <taxon>Ascomycota</taxon>
        <taxon>Saccharomycotina</taxon>
        <taxon>Saccharomycetes</taxon>
        <taxon>Saccharomycetales</taxon>
        <taxon>Saccharomycetaceae</taxon>
        <taxon>Eremothecium</taxon>
    </lineage>
</organism>
<comment type="similarity">
    <text evidence="2">Belongs to the transient receptor potential (TRP) ion channel family.</text>
</comment>
<evidence type="ECO:0000313" key="11">
    <source>
        <dbReference type="EMBL" id="AAS53254.1"/>
    </source>
</evidence>
<evidence type="ECO:0000259" key="10">
    <source>
        <dbReference type="SMART" id="SM01320"/>
    </source>
</evidence>
<keyword evidence="4 9" id="KW-0732">Signal</keyword>
<feature type="transmembrane region" description="Helical" evidence="8">
    <location>
        <begin position="396"/>
        <end position="417"/>
    </location>
</feature>
<feature type="region of interest" description="Disordered" evidence="7">
    <location>
        <begin position="640"/>
        <end position="660"/>
    </location>
</feature>
<keyword evidence="5 8" id="KW-1133">Transmembrane helix</keyword>
<keyword evidence="6 8" id="KW-0472">Membrane</keyword>
<dbReference type="SMART" id="SM01320">
    <property type="entry name" value="TRP_N"/>
    <property type="match status" value="1"/>
</dbReference>
<dbReference type="Proteomes" id="UP000000591">
    <property type="component" value="Chromosome VI"/>
</dbReference>
<dbReference type="GO" id="GO:0009272">
    <property type="term" value="P:fungal-type cell wall biogenesis"/>
    <property type="evidence" value="ECO:0000318"/>
    <property type="project" value="GO_Central"/>
</dbReference>
<evidence type="ECO:0000256" key="8">
    <source>
        <dbReference type="SAM" id="Phobius"/>
    </source>
</evidence>
<accession>Q755E3</accession>
<feature type="transmembrane region" description="Helical" evidence="8">
    <location>
        <begin position="514"/>
        <end position="537"/>
    </location>
</feature>
<dbReference type="Pfam" id="PF06011">
    <property type="entry name" value="TRP"/>
    <property type="match status" value="1"/>
</dbReference>
<dbReference type="KEGG" id="ago:AGOS_AFL120W"/>
<evidence type="ECO:0000256" key="7">
    <source>
        <dbReference type="SAM" id="MobiDB-lite"/>
    </source>
</evidence>
<evidence type="ECO:0000256" key="4">
    <source>
        <dbReference type="ARBA" id="ARBA00022729"/>
    </source>
</evidence>
<dbReference type="OrthoDB" id="5212126at2759"/>
<evidence type="ECO:0000313" key="12">
    <source>
        <dbReference type="Proteomes" id="UP000000591"/>
    </source>
</evidence>
<sequence>MRLLAVCWLVWSLAGLTEARRKLSTNSLVSCMEDSQLTAKSFDVVFNPDDLSLNFRLDLSTEINGTVRAVVEVWAYGFKVITEAKDMCGIGWKQFCPVTPGDIQIQAVQYVSAEYANKIPGVAYQVPDIDAYLKVMVHETQSNDQVACIQAHFTNGRTVAQTAVKWATATIAGLGLLASATLSAFGNSNAASHISATTMSLFLYFQSVVVVSMENVERLPPIADAWAQNLAWSMGLIRVEFMQRIFRWYVQASGGEPSLHLTSTTTSVLAQRSLDALVGRPVSKATQSLFASTHTMIFRGIRRLAYRANIESSSVVCTGLTFFLLFGYLIAVAFTLFSGLLELLIRMKLMNPVRFLDFRKTWVIVLKGVLLRYIFLGFTQLTILCFWEFVNVDSPALVVLAVLALLLSLSIMVWAAYRTIYFGRASIGVHSNPAAILYGNENVLHKYGFFYTMYSATHYWWSCMILAHILLKAVFIAFAHNSGKTQAVALFVIEIIYLAALAKCRPYLDRATNILNIMISSVTLVNSFLFLFFSGLFGQPASVSSIMAWVFFILNAVFSLILLIMILVCIALVVFTRNPDLRFKPARDDRRSFQRKSTINILGKASTAELLALGTTAKAHNENWEDELKKQQTVTVDDQVVSPEDSPFAEPVQEPKTSVSGYIKRKLSLKRDKSTRSNRSQYDRLQD</sequence>
<dbReference type="InterPro" id="IPR010308">
    <property type="entry name" value="TRP_C"/>
</dbReference>
<dbReference type="PANTHER" id="PTHR31145">
    <property type="entry name" value="INTEGRAL MEMBRANE PROTEIN (AFU_ORTHOLOGUE AFUA_7G01610)"/>
    <property type="match status" value="1"/>
</dbReference>
<evidence type="ECO:0000256" key="2">
    <source>
        <dbReference type="ARBA" id="ARBA00010642"/>
    </source>
</evidence>
<dbReference type="EMBL" id="AE016819">
    <property type="protein sequence ID" value="AAS53254.1"/>
    <property type="molecule type" value="Genomic_DNA"/>
</dbReference>
<dbReference type="Pfam" id="PF14558">
    <property type="entry name" value="TRP_N"/>
    <property type="match status" value="1"/>
</dbReference>
<keyword evidence="12" id="KW-1185">Reference proteome</keyword>
<dbReference type="FunCoup" id="Q755E3">
    <property type="interactions" value="72"/>
</dbReference>
<protein>
    <submittedName>
        <fullName evidence="11">AFL120Wp</fullName>
    </submittedName>
</protein>
<feature type="transmembrane region" description="Helical" evidence="8">
    <location>
        <begin position="369"/>
        <end position="390"/>
    </location>
</feature>
<dbReference type="InterPro" id="IPR032800">
    <property type="entry name" value="TRP_N"/>
</dbReference>
<dbReference type="PANTHER" id="PTHR31145:SF4">
    <property type="entry name" value="FLAVIN CARRIER PROTEIN 1-RELATED"/>
    <property type="match status" value="1"/>
</dbReference>
<comment type="subcellular location">
    <subcellularLocation>
        <location evidence="1">Membrane</location>
        <topology evidence="1">Multi-pass membrane protein</topology>
    </subcellularLocation>
</comment>
<gene>
    <name evidence="11" type="ORF">AGOS_AFL120W</name>
</gene>
<evidence type="ECO:0000256" key="3">
    <source>
        <dbReference type="ARBA" id="ARBA00022692"/>
    </source>
</evidence>
<evidence type="ECO:0000256" key="9">
    <source>
        <dbReference type="SAM" id="SignalP"/>
    </source>
</evidence>
<proteinExistence type="inferred from homology"/>
<dbReference type="STRING" id="284811.Q755E3"/>
<keyword evidence="3 8" id="KW-0812">Transmembrane</keyword>
<feature type="signal peptide" evidence="9">
    <location>
        <begin position="1"/>
        <end position="19"/>
    </location>
</feature>
<feature type="transmembrane region" description="Helical" evidence="8">
    <location>
        <begin position="459"/>
        <end position="479"/>
    </location>
</feature>
<feature type="transmembrane region" description="Helical" evidence="8">
    <location>
        <begin position="322"/>
        <end position="345"/>
    </location>
</feature>
<feature type="transmembrane region" description="Helical" evidence="8">
    <location>
        <begin position="549"/>
        <end position="575"/>
    </location>
</feature>
<dbReference type="GeneID" id="4621657"/>
<dbReference type="AlphaFoldDB" id="Q755E3"/>
<dbReference type="InterPro" id="IPR040241">
    <property type="entry name" value="TRP_Flc/Pkd2-like"/>
</dbReference>
<dbReference type="GO" id="GO:0055085">
    <property type="term" value="P:transmembrane transport"/>
    <property type="evidence" value="ECO:0000318"/>
    <property type="project" value="GO_Central"/>
</dbReference>